<reference evidence="5" key="1">
    <citation type="submission" date="2022-11" db="UniProtKB">
        <authorList>
            <consortium name="WormBaseParasite"/>
        </authorList>
    </citation>
    <scope>IDENTIFICATION</scope>
</reference>
<sequence>MIFTGADADTANEIAKIIGKNKEREGIIEYYSAFLKKYHNTIKEVEDEKYSAPKPKKSKKEKFDPINIVAANRLFISDKSKLLDLFVKEMHEKFNGHFQQLDFTNTDLSVSTINNYVCEETKGKIDKFFTNEDLDKRTTLIVLNVVYFMANWATKFQPRHEGTFYSEIPRKTDMMTGNFYDLNYTNSKDWHAIGIPYRGGKTCMYIVLPKEKNGLEKVMQSMDHKMFMKFTKENFLADAKIDVTIPVFEISDRYDLCNILSQMGIRQMFHKSEANFSRMFKDPHRHFVNKAIHMATIKVDENGTEATAATSFGMMPRSAAPPKKFVANHLFIYFIVKLETKEKNIEAFETKTDNKLKEDAEENIDELVPKEILFAGIYC</sequence>
<comment type="similarity">
    <text evidence="1 2">Belongs to the serpin family.</text>
</comment>
<dbReference type="InterPro" id="IPR042185">
    <property type="entry name" value="Serpin_sf_2"/>
</dbReference>
<evidence type="ECO:0000256" key="2">
    <source>
        <dbReference type="RuleBase" id="RU000411"/>
    </source>
</evidence>
<name>A0A914YY04_9BILA</name>
<feature type="domain" description="Serpin" evidence="3">
    <location>
        <begin position="1"/>
        <end position="343"/>
    </location>
</feature>
<dbReference type="Proteomes" id="UP000887577">
    <property type="component" value="Unplaced"/>
</dbReference>
<evidence type="ECO:0000256" key="1">
    <source>
        <dbReference type="ARBA" id="ARBA00009500"/>
    </source>
</evidence>
<dbReference type="GO" id="GO:0005615">
    <property type="term" value="C:extracellular space"/>
    <property type="evidence" value="ECO:0007669"/>
    <property type="project" value="InterPro"/>
</dbReference>
<dbReference type="InterPro" id="IPR000215">
    <property type="entry name" value="Serpin_fam"/>
</dbReference>
<dbReference type="SMART" id="SM00093">
    <property type="entry name" value="SERPIN"/>
    <property type="match status" value="1"/>
</dbReference>
<dbReference type="WBParaSite" id="PSU_v2.g4834.t1">
    <property type="protein sequence ID" value="PSU_v2.g4834.t1"/>
    <property type="gene ID" value="PSU_v2.g4834"/>
</dbReference>
<dbReference type="Gene3D" id="3.30.497.10">
    <property type="entry name" value="Antithrombin, subunit I, domain 2"/>
    <property type="match status" value="1"/>
</dbReference>
<proteinExistence type="inferred from homology"/>
<dbReference type="Pfam" id="PF00079">
    <property type="entry name" value="Serpin"/>
    <property type="match status" value="1"/>
</dbReference>
<dbReference type="InterPro" id="IPR042178">
    <property type="entry name" value="Serpin_sf_1"/>
</dbReference>
<keyword evidence="4" id="KW-1185">Reference proteome</keyword>
<dbReference type="InterPro" id="IPR023796">
    <property type="entry name" value="Serpin_dom"/>
</dbReference>
<dbReference type="PANTHER" id="PTHR11461:SF211">
    <property type="entry name" value="GH10112P-RELATED"/>
    <property type="match status" value="1"/>
</dbReference>
<dbReference type="PANTHER" id="PTHR11461">
    <property type="entry name" value="SERINE PROTEASE INHIBITOR, SERPIN"/>
    <property type="match status" value="1"/>
</dbReference>
<organism evidence="4 5">
    <name type="scientific">Panagrolaimus superbus</name>
    <dbReference type="NCBI Taxonomy" id="310955"/>
    <lineage>
        <taxon>Eukaryota</taxon>
        <taxon>Metazoa</taxon>
        <taxon>Ecdysozoa</taxon>
        <taxon>Nematoda</taxon>
        <taxon>Chromadorea</taxon>
        <taxon>Rhabditida</taxon>
        <taxon>Tylenchina</taxon>
        <taxon>Panagrolaimomorpha</taxon>
        <taxon>Panagrolaimoidea</taxon>
        <taxon>Panagrolaimidae</taxon>
        <taxon>Panagrolaimus</taxon>
    </lineage>
</organism>
<accession>A0A914YY04</accession>
<dbReference type="GO" id="GO:0004867">
    <property type="term" value="F:serine-type endopeptidase inhibitor activity"/>
    <property type="evidence" value="ECO:0007669"/>
    <property type="project" value="InterPro"/>
</dbReference>
<evidence type="ECO:0000313" key="4">
    <source>
        <dbReference type="Proteomes" id="UP000887577"/>
    </source>
</evidence>
<dbReference type="InterPro" id="IPR036186">
    <property type="entry name" value="Serpin_sf"/>
</dbReference>
<dbReference type="CDD" id="cd00172">
    <property type="entry name" value="serpin"/>
    <property type="match status" value="1"/>
</dbReference>
<dbReference type="Gene3D" id="2.30.39.10">
    <property type="entry name" value="Alpha-1-antitrypsin, domain 1"/>
    <property type="match status" value="1"/>
</dbReference>
<evidence type="ECO:0000259" key="3">
    <source>
        <dbReference type="SMART" id="SM00093"/>
    </source>
</evidence>
<evidence type="ECO:0000313" key="5">
    <source>
        <dbReference type="WBParaSite" id="PSU_v2.g4834.t1"/>
    </source>
</evidence>
<dbReference type="SUPFAM" id="SSF56574">
    <property type="entry name" value="Serpins"/>
    <property type="match status" value="1"/>
</dbReference>
<dbReference type="AlphaFoldDB" id="A0A914YY04"/>
<protein>
    <submittedName>
        <fullName evidence="5">Serpin domain-containing protein</fullName>
    </submittedName>
</protein>